<gene>
    <name evidence="1" type="ORF">CHS0354_029043</name>
</gene>
<dbReference type="EMBL" id="JAEAOA010001745">
    <property type="protein sequence ID" value="KAK3603946.1"/>
    <property type="molecule type" value="Genomic_DNA"/>
</dbReference>
<reference evidence="1" key="1">
    <citation type="journal article" date="2021" name="Genome Biol. Evol.">
        <title>A High-Quality Reference Genome for a Parasitic Bivalve with Doubly Uniparental Inheritance (Bivalvia: Unionida).</title>
        <authorList>
            <person name="Smith C.H."/>
        </authorList>
    </citation>
    <scope>NUCLEOTIDE SEQUENCE</scope>
    <source>
        <strain evidence="1">CHS0354</strain>
    </source>
</reference>
<dbReference type="AlphaFoldDB" id="A0AAE0W741"/>
<protein>
    <submittedName>
        <fullName evidence="1">Uncharacterized protein</fullName>
    </submittedName>
</protein>
<reference evidence="1" key="2">
    <citation type="journal article" date="2021" name="Genome Biol. Evol.">
        <title>Developing a high-quality reference genome for a parasitic bivalve with doubly uniparental inheritance (Bivalvia: Unionida).</title>
        <authorList>
            <person name="Smith C.H."/>
        </authorList>
    </citation>
    <scope>NUCLEOTIDE SEQUENCE</scope>
    <source>
        <strain evidence="1">CHS0354</strain>
        <tissue evidence="1">Mantle</tissue>
    </source>
</reference>
<comment type="caution">
    <text evidence="1">The sequence shown here is derived from an EMBL/GenBank/DDBJ whole genome shotgun (WGS) entry which is preliminary data.</text>
</comment>
<proteinExistence type="predicted"/>
<organism evidence="1 2">
    <name type="scientific">Potamilus streckersoni</name>
    <dbReference type="NCBI Taxonomy" id="2493646"/>
    <lineage>
        <taxon>Eukaryota</taxon>
        <taxon>Metazoa</taxon>
        <taxon>Spiralia</taxon>
        <taxon>Lophotrochozoa</taxon>
        <taxon>Mollusca</taxon>
        <taxon>Bivalvia</taxon>
        <taxon>Autobranchia</taxon>
        <taxon>Heteroconchia</taxon>
        <taxon>Palaeoheterodonta</taxon>
        <taxon>Unionida</taxon>
        <taxon>Unionoidea</taxon>
        <taxon>Unionidae</taxon>
        <taxon>Ambleminae</taxon>
        <taxon>Lampsilini</taxon>
        <taxon>Potamilus</taxon>
    </lineage>
</organism>
<dbReference type="Proteomes" id="UP001195483">
    <property type="component" value="Unassembled WGS sequence"/>
</dbReference>
<feature type="non-terminal residue" evidence="1">
    <location>
        <position position="61"/>
    </location>
</feature>
<keyword evidence="2" id="KW-1185">Reference proteome</keyword>
<name>A0AAE0W741_9BIVA</name>
<sequence length="61" mass="6955">MMIRVSEFAICLLLTENTSHLTCTPNLIQLFEGTDIIAKQKNWYGNPGSICFNKSEEETFL</sequence>
<evidence type="ECO:0000313" key="1">
    <source>
        <dbReference type="EMBL" id="KAK3603946.1"/>
    </source>
</evidence>
<reference evidence="1" key="3">
    <citation type="submission" date="2023-05" db="EMBL/GenBank/DDBJ databases">
        <authorList>
            <person name="Smith C.H."/>
        </authorList>
    </citation>
    <scope>NUCLEOTIDE SEQUENCE</scope>
    <source>
        <strain evidence="1">CHS0354</strain>
        <tissue evidence="1">Mantle</tissue>
    </source>
</reference>
<accession>A0AAE0W741</accession>
<evidence type="ECO:0000313" key="2">
    <source>
        <dbReference type="Proteomes" id="UP001195483"/>
    </source>
</evidence>